<evidence type="ECO:0000313" key="4">
    <source>
        <dbReference type="Proteomes" id="UP001144805"/>
    </source>
</evidence>
<organism evidence="3 4">
    <name type="scientific">Kaistia nematophila</name>
    <dbReference type="NCBI Taxonomy" id="2994654"/>
    <lineage>
        <taxon>Bacteria</taxon>
        <taxon>Pseudomonadati</taxon>
        <taxon>Pseudomonadota</taxon>
        <taxon>Alphaproteobacteria</taxon>
        <taxon>Hyphomicrobiales</taxon>
        <taxon>Kaistiaceae</taxon>
        <taxon>Kaistia</taxon>
    </lineage>
</organism>
<reference evidence="3" key="1">
    <citation type="submission" date="2022-11" db="EMBL/GenBank/DDBJ databases">
        <title>Biodiversity and phylogenetic relationships of bacteria.</title>
        <authorList>
            <person name="Machado R.A.R."/>
            <person name="Bhat A."/>
            <person name="Loulou A."/>
            <person name="Kallel S."/>
        </authorList>
    </citation>
    <scope>NUCLEOTIDE SEQUENCE</scope>
    <source>
        <strain evidence="3">K-TC2</strain>
    </source>
</reference>
<dbReference type="InterPro" id="IPR043144">
    <property type="entry name" value="Mal/L-sulf/L-lact_DH-like_ah"/>
</dbReference>
<dbReference type="PANTHER" id="PTHR11091">
    <property type="entry name" value="OXIDOREDUCTASE-RELATED"/>
    <property type="match status" value="1"/>
</dbReference>
<evidence type="ECO:0000313" key="3">
    <source>
        <dbReference type="EMBL" id="MCX5571885.1"/>
    </source>
</evidence>
<gene>
    <name evidence="3" type="ORF">OSH07_21980</name>
</gene>
<keyword evidence="4" id="KW-1185">Reference proteome</keyword>
<dbReference type="InterPro" id="IPR036111">
    <property type="entry name" value="Mal/L-sulfo/L-lacto_DH-like_sf"/>
</dbReference>
<dbReference type="GO" id="GO:0016491">
    <property type="term" value="F:oxidoreductase activity"/>
    <property type="evidence" value="ECO:0007669"/>
    <property type="project" value="UniProtKB-KW"/>
</dbReference>
<evidence type="ECO:0000256" key="2">
    <source>
        <dbReference type="ARBA" id="ARBA00023002"/>
    </source>
</evidence>
<proteinExistence type="inferred from homology"/>
<comment type="similarity">
    <text evidence="1">Belongs to the LDH2/MDH2 oxidoreductase family.</text>
</comment>
<dbReference type="InterPro" id="IPR043143">
    <property type="entry name" value="Mal/L-sulf/L-lact_DH-like_NADP"/>
</dbReference>
<sequence length="362" mass="37567">MALEKIAGVRAAARDVEPFVAELFTAAGVNRESAEACARAVVDASARAYDTHGVRLIPFYMQGLAGGRINKTPSLTVTEKAASAVHVDADDGLGHYASYRAIDEAAKLAEKTGVAVATVGRSTHHGATGVYTRYAATKGFVAIGMTHADAMVIPHGGASAFFGTNPLSFAVPVEGEDPMVLDMATSSIPFNRVGLRRATGQPLPEEVAVDDKGEFTTDANAAVWVAPVGGADYGYKGSGLAGMVDLLCSAFTGMGHGKTMASFNGPDFSKPIQIGHFFIVLSPAVFQALSAFDARISDFLADLRAQPAKPGQKVYAPSDIEKGEAKKRAVEGIPVDNVTWGALEGFAAQYGVKVPAATADAG</sequence>
<dbReference type="RefSeq" id="WP_266340848.1">
    <property type="nucleotide sequence ID" value="NZ_JAPKNK010000013.1"/>
</dbReference>
<protein>
    <submittedName>
        <fullName evidence="3">Ldh family oxidoreductase</fullName>
    </submittedName>
</protein>
<keyword evidence="2" id="KW-0560">Oxidoreductase</keyword>
<evidence type="ECO:0000256" key="1">
    <source>
        <dbReference type="ARBA" id="ARBA00006056"/>
    </source>
</evidence>
<dbReference type="Proteomes" id="UP001144805">
    <property type="component" value="Unassembled WGS sequence"/>
</dbReference>
<dbReference type="EMBL" id="JAPKNK010000013">
    <property type="protein sequence ID" value="MCX5571885.1"/>
    <property type="molecule type" value="Genomic_DNA"/>
</dbReference>
<dbReference type="PANTHER" id="PTHR11091:SF0">
    <property type="entry name" value="MALATE DEHYDROGENASE"/>
    <property type="match status" value="1"/>
</dbReference>
<dbReference type="Pfam" id="PF02615">
    <property type="entry name" value="Ldh_2"/>
    <property type="match status" value="1"/>
</dbReference>
<dbReference type="InterPro" id="IPR003767">
    <property type="entry name" value="Malate/L-lactate_DH-like"/>
</dbReference>
<name>A0A9X3EEV2_9HYPH</name>
<dbReference type="Gene3D" id="3.30.1370.60">
    <property type="entry name" value="Hypothetical oxidoreductase yiak, domain 2"/>
    <property type="match status" value="1"/>
</dbReference>
<dbReference type="AlphaFoldDB" id="A0A9X3EEV2"/>
<dbReference type="SUPFAM" id="SSF89733">
    <property type="entry name" value="L-sulfolactate dehydrogenase-like"/>
    <property type="match status" value="1"/>
</dbReference>
<comment type="caution">
    <text evidence="3">The sequence shown here is derived from an EMBL/GenBank/DDBJ whole genome shotgun (WGS) entry which is preliminary data.</text>
</comment>
<accession>A0A9X3EEV2</accession>
<dbReference type="Gene3D" id="1.10.1530.10">
    <property type="match status" value="1"/>
</dbReference>